<dbReference type="SUPFAM" id="SSF57667">
    <property type="entry name" value="beta-beta-alpha zinc fingers"/>
    <property type="match status" value="4"/>
</dbReference>
<dbReference type="PaxDb" id="8355-A0A1L8FBI1"/>
<dbReference type="GO" id="GO:0008270">
    <property type="term" value="F:zinc ion binding"/>
    <property type="evidence" value="ECO:0007669"/>
    <property type="project" value="UniProtKB-KW"/>
</dbReference>
<dbReference type="RefSeq" id="XP_018086791.1">
    <property type="nucleotide sequence ID" value="XM_018231302.2"/>
</dbReference>
<evidence type="ECO:0000256" key="4">
    <source>
        <dbReference type="ARBA" id="ARBA00022723"/>
    </source>
</evidence>
<reference evidence="14" key="1">
    <citation type="submission" date="2025-08" db="UniProtKB">
        <authorList>
            <consortium name="RefSeq"/>
        </authorList>
    </citation>
    <scope>IDENTIFICATION</scope>
    <source>
        <strain evidence="14">J_2021</strain>
        <tissue evidence="14">Erythrocytes</tissue>
    </source>
</reference>
<evidence type="ECO:0000256" key="9">
    <source>
        <dbReference type="ARBA" id="ARBA00023125"/>
    </source>
</evidence>
<dbReference type="GO" id="GO:0006357">
    <property type="term" value="P:regulation of transcription by RNA polymerase II"/>
    <property type="evidence" value="ECO:0000318"/>
    <property type="project" value="GO_Central"/>
</dbReference>
<dbReference type="SUPFAM" id="SSF109640">
    <property type="entry name" value="KRAB domain (Kruppel-associated box)"/>
    <property type="match status" value="1"/>
</dbReference>
<evidence type="ECO:0000256" key="11">
    <source>
        <dbReference type="ARBA" id="ARBA00023242"/>
    </source>
</evidence>
<keyword evidence="7" id="KW-0862">Zinc</keyword>
<dbReference type="PROSITE" id="PS00028">
    <property type="entry name" value="ZINC_FINGER_C2H2_1"/>
    <property type="match status" value="7"/>
</dbReference>
<dbReference type="InterPro" id="IPR036051">
    <property type="entry name" value="KRAB_dom_sf"/>
</dbReference>
<feature type="domain" description="C2H2-type" evidence="12">
    <location>
        <begin position="361"/>
        <end position="388"/>
    </location>
</feature>
<dbReference type="InterPro" id="IPR013087">
    <property type="entry name" value="Znf_C2H2_type"/>
</dbReference>
<dbReference type="FunFam" id="3.30.160.60:FF:001480">
    <property type="entry name" value="Si:cabz01071911.3"/>
    <property type="match status" value="1"/>
</dbReference>
<comment type="function">
    <text evidence="1">May be involved in transcriptional regulation.</text>
</comment>
<comment type="subcellular location">
    <subcellularLocation>
        <location evidence="2">Nucleus</location>
    </subcellularLocation>
</comment>
<keyword evidence="10" id="KW-0804">Transcription</keyword>
<sequence length="530" mass="59931">MPVARSLGLARAVPFGASSPSNPTVTSGQNLVAFGFYPEARNAKQEVVKAIAICHRQVKILESQLMKISEEPADSEIKDMEKIQLNEQILFLTLKIVSLLTGEDYIVVRQSADDAKHRCKVCMVNGFCKHHTPPLDHSTGKERDKEILEIISNIIFLLTEEVTVRCEDVSVYFSKEEWEYLSCNKTLYKEVMQPNSPPLCLLDWENNLDSQDNLKAEYGWDDVPCQGEDMAEEDYKVETLLNSAFPPVELNLANSASHSAYKKSVSYEEGTQRSPNIVVLAFTENMQITNAAIDKACSLNTPLSEIKGKENGKMVTNKSISASPLKKHTKATYICGLCQKLFPCNRDLIRHQKYHTGEKPFSCSVCGKCYGDNTLLVRHQRIHTADRLFPCPECGKFFVDRSQLLIHQTSHTGEKRYSCAECGKWFYYASALTKHQRIHTGEKPYSCSFCGKRFNDNSILTRHERIHTGEKPFACTVCGKRYTRRSHLSEHQRSHTGETPFICSECGICFGRQSHLKAHFRIHTSQAPLS</sequence>
<dbReference type="InterPro" id="IPR050331">
    <property type="entry name" value="Zinc_finger"/>
</dbReference>
<organism evidence="13 14">
    <name type="scientific">Xenopus laevis</name>
    <name type="common">African clawed frog</name>
    <dbReference type="NCBI Taxonomy" id="8355"/>
    <lineage>
        <taxon>Eukaryota</taxon>
        <taxon>Metazoa</taxon>
        <taxon>Chordata</taxon>
        <taxon>Craniata</taxon>
        <taxon>Vertebrata</taxon>
        <taxon>Euteleostomi</taxon>
        <taxon>Amphibia</taxon>
        <taxon>Batrachia</taxon>
        <taxon>Anura</taxon>
        <taxon>Pipoidea</taxon>
        <taxon>Pipidae</taxon>
        <taxon>Xenopodinae</taxon>
        <taxon>Xenopus</taxon>
        <taxon>Xenopus</taxon>
    </lineage>
</organism>
<dbReference type="GO" id="GO:0005634">
    <property type="term" value="C:nucleus"/>
    <property type="evidence" value="ECO:0007669"/>
    <property type="project" value="UniProtKB-SubCell"/>
</dbReference>
<dbReference type="SMART" id="SM00355">
    <property type="entry name" value="ZnF_C2H2"/>
    <property type="match status" value="7"/>
</dbReference>
<dbReference type="Proteomes" id="UP000186698">
    <property type="component" value="Chromosome 8L"/>
</dbReference>
<name>A0A1L8FBI1_XENLA</name>
<evidence type="ECO:0000256" key="1">
    <source>
        <dbReference type="ARBA" id="ARBA00003767"/>
    </source>
</evidence>
<evidence type="ECO:0000256" key="10">
    <source>
        <dbReference type="ARBA" id="ARBA00023163"/>
    </source>
</evidence>
<dbReference type="FunFam" id="3.30.160.60:FF:000358">
    <property type="entry name" value="zinc finger protein 24"/>
    <property type="match status" value="1"/>
</dbReference>
<feature type="domain" description="C2H2-type" evidence="12">
    <location>
        <begin position="417"/>
        <end position="444"/>
    </location>
</feature>
<dbReference type="Gene3D" id="3.30.160.60">
    <property type="entry name" value="Classic Zinc Finger"/>
    <property type="match status" value="7"/>
</dbReference>
<dbReference type="Pfam" id="PF01352">
    <property type="entry name" value="KRAB"/>
    <property type="match status" value="1"/>
</dbReference>
<dbReference type="FunFam" id="3.30.160.60:FF:000060">
    <property type="entry name" value="zinc finger protein 436"/>
    <property type="match status" value="1"/>
</dbReference>
<dbReference type="CTD" id="108699300"/>
<dbReference type="InterPro" id="IPR036236">
    <property type="entry name" value="Znf_C2H2_sf"/>
</dbReference>
<dbReference type="OrthoDB" id="3437960at2759"/>
<dbReference type="GO" id="GO:0000978">
    <property type="term" value="F:RNA polymerase II cis-regulatory region sequence-specific DNA binding"/>
    <property type="evidence" value="ECO:0000318"/>
    <property type="project" value="GO_Central"/>
</dbReference>
<evidence type="ECO:0000256" key="3">
    <source>
        <dbReference type="ARBA" id="ARBA00006991"/>
    </source>
</evidence>
<feature type="domain" description="C2H2-type" evidence="12">
    <location>
        <begin position="389"/>
        <end position="416"/>
    </location>
</feature>
<evidence type="ECO:0000256" key="5">
    <source>
        <dbReference type="ARBA" id="ARBA00022737"/>
    </source>
</evidence>
<dbReference type="AlphaFoldDB" id="A0A1L8FBI1"/>
<dbReference type="CDD" id="cd07765">
    <property type="entry name" value="KRAB_A-box"/>
    <property type="match status" value="1"/>
</dbReference>
<proteinExistence type="inferred from homology"/>
<keyword evidence="9" id="KW-0238">DNA-binding</keyword>
<dbReference type="GO" id="GO:0000981">
    <property type="term" value="F:DNA-binding transcription factor activity, RNA polymerase II-specific"/>
    <property type="evidence" value="ECO:0000318"/>
    <property type="project" value="GO_Central"/>
</dbReference>
<feature type="domain" description="C2H2-type" evidence="12">
    <location>
        <begin position="501"/>
        <end position="528"/>
    </location>
</feature>
<evidence type="ECO:0000256" key="8">
    <source>
        <dbReference type="ARBA" id="ARBA00023015"/>
    </source>
</evidence>
<accession>A0A1L8FBI1</accession>
<keyword evidence="4" id="KW-0479">Metal-binding</keyword>
<evidence type="ECO:0000256" key="7">
    <source>
        <dbReference type="ARBA" id="ARBA00022833"/>
    </source>
</evidence>
<dbReference type="OMA" id="IAICHRQ"/>
<dbReference type="PANTHER" id="PTHR16515:SF50">
    <property type="entry name" value="GASTRULA ZINC FINGER PROTEIN XLCGF57.1-LIKE"/>
    <property type="match status" value="1"/>
</dbReference>
<protein>
    <submittedName>
        <fullName evidence="14">Zinc finger protein 2</fullName>
    </submittedName>
</protein>
<dbReference type="GeneID" id="108699300"/>
<dbReference type="KEGG" id="xla:108699300"/>
<dbReference type="Pfam" id="PF00096">
    <property type="entry name" value="zf-C2H2"/>
    <property type="match status" value="6"/>
</dbReference>
<keyword evidence="13" id="KW-1185">Reference proteome</keyword>
<keyword evidence="11" id="KW-0539">Nucleus</keyword>
<dbReference type="FunFam" id="3.30.160.60:FF:000642">
    <property type="entry name" value="Zinc finger with KRAB and SCAN domains 2"/>
    <property type="match status" value="1"/>
</dbReference>
<dbReference type="InterPro" id="IPR001909">
    <property type="entry name" value="KRAB"/>
</dbReference>
<feature type="domain" description="C2H2-type" evidence="12">
    <location>
        <begin position="333"/>
        <end position="360"/>
    </location>
</feature>
<keyword evidence="8" id="KW-0805">Transcription regulation</keyword>
<evidence type="ECO:0000256" key="6">
    <source>
        <dbReference type="ARBA" id="ARBA00022771"/>
    </source>
</evidence>
<feature type="domain" description="C2H2-type" evidence="12">
    <location>
        <begin position="445"/>
        <end position="472"/>
    </location>
</feature>
<dbReference type="Gene3D" id="6.10.140.140">
    <property type="match status" value="1"/>
</dbReference>
<keyword evidence="6" id="KW-0863">Zinc-finger</keyword>
<evidence type="ECO:0000313" key="14">
    <source>
        <dbReference type="RefSeq" id="XP_018086791.1"/>
    </source>
</evidence>
<evidence type="ECO:0000313" key="13">
    <source>
        <dbReference type="Proteomes" id="UP000186698"/>
    </source>
</evidence>
<gene>
    <name evidence="14" type="primary">LOC108699300</name>
</gene>
<dbReference type="FunFam" id="3.30.160.60:FF:000710">
    <property type="entry name" value="Zinc finger protein 768"/>
    <property type="match status" value="1"/>
</dbReference>
<dbReference type="PROSITE" id="PS50157">
    <property type="entry name" value="ZINC_FINGER_C2H2_2"/>
    <property type="match status" value="7"/>
</dbReference>
<dbReference type="PANTHER" id="PTHR16515">
    <property type="entry name" value="PR DOMAIN ZINC FINGER PROTEIN"/>
    <property type="match status" value="1"/>
</dbReference>
<dbReference type="FunFam" id="3.30.160.60:FF:002005">
    <property type="entry name" value="Zinc finger protein 200"/>
    <property type="match status" value="1"/>
</dbReference>
<keyword evidence="5" id="KW-0677">Repeat</keyword>
<evidence type="ECO:0000259" key="12">
    <source>
        <dbReference type="PROSITE" id="PS50157"/>
    </source>
</evidence>
<feature type="domain" description="C2H2-type" evidence="12">
    <location>
        <begin position="473"/>
        <end position="500"/>
    </location>
</feature>
<comment type="similarity">
    <text evidence="3">Belongs to the krueppel C2H2-type zinc-finger protein family.</text>
</comment>
<evidence type="ECO:0000256" key="2">
    <source>
        <dbReference type="ARBA" id="ARBA00004123"/>
    </source>
</evidence>
<dbReference type="Bgee" id="108699300">
    <property type="expression patterns" value="Expressed in testis and 8 other cell types or tissues"/>
</dbReference>